<evidence type="ECO:0000313" key="1">
    <source>
        <dbReference type="EMBL" id="KAI9513065.1"/>
    </source>
</evidence>
<proteinExistence type="predicted"/>
<evidence type="ECO:0000313" key="2">
    <source>
        <dbReference type="Proteomes" id="UP001207468"/>
    </source>
</evidence>
<dbReference type="EMBL" id="JAGFNK010000003">
    <property type="protein sequence ID" value="KAI9513065.1"/>
    <property type="molecule type" value="Genomic_DNA"/>
</dbReference>
<comment type="caution">
    <text evidence="1">The sequence shown here is derived from an EMBL/GenBank/DDBJ whole genome shotgun (WGS) entry which is preliminary data.</text>
</comment>
<protein>
    <submittedName>
        <fullName evidence="1">Uncharacterized protein</fullName>
    </submittedName>
</protein>
<name>A0ACC0UMY0_9AGAM</name>
<keyword evidence="2" id="KW-1185">Reference proteome</keyword>
<dbReference type="Proteomes" id="UP001207468">
    <property type="component" value="Unassembled WGS sequence"/>
</dbReference>
<gene>
    <name evidence="1" type="ORF">F5148DRAFT_1145653</name>
</gene>
<reference evidence="1" key="1">
    <citation type="submission" date="2021-03" db="EMBL/GenBank/DDBJ databases">
        <title>Evolutionary priming and transition to the ectomycorrhizal habit in an iconic lineage of mushroom-forming fungi: is preadaptation a requirement?</title>
        <authorList>
            <consortium name="DOE Joint Genome Institute"/>
            <person name="Looney B.P."/>
            <person name="Miyauchi S."/>
            <person name="Morin E."/>
            <person name="Drula E."/>
            <person name="Courty P.E."/>
            <person name="Chicoki N."/>
            <person name="Fauchery L."/>
            <person name="Kohler A."/>
            <person name="Kuo A."/>
            <person name="LaButti K."/>
            <person name="Pangilinan J."/>
            <person name="Lipzen A."/>
            <person name="Riley R."/>
            <person name="Andreopoulos W."/>
            <person name="He G."/>
            <person name="Johnson J."/>
            <person name="Barry K.W."/>
            <person name="Grigoriev I.V."/>
            <person name="Nagy L."/>
            <person name="Hibbett D."/>
            <person name="Henrissat B."/>
            <person name="Matheny P.B."/>
            <person name="Labbe J."/>
            <person name="Martin A.F."/>
        </authorList>
    </citation>
    <scope>NUCLEOTIDE SEQUENCE</scope>
    <source>
        <strain evidence="1">BPL698</strain>
    </source>
</reference>
<sequence length="235" mass="26430">MSDDGQIDVCLPKISLCPRSRFTDHELLKKGLVVQLSNLSIAATRVSTLVTSHMHRLQTHLRQMTKMVGKKGSMDETNCTVLVQEVTWSQSWSMTKCISTHPHVIYYYILLTCFQAQAKKRFHGSISRRSDSPINQSQDIMVMATPWAIVPGPNQIKEDVTQTCSSQSIDSMMTYAGPASVQDLGKYERTHATEDPWRFYASDSPIFCNSDSEEEVYASVNDVKKALKPEDQGCD</sequence>
<accession>A0ACC0UMY0</accession>
<organism evidence="1 2">
    <name type="scientific">Russula earlei</name>
    <dbReference type="NCBI Taxonomy" id="71964"/>
    <lineage>
        <taxon>Eukaryota</taxon>
        <taxon>Fungi</taxon>
        <taxon>Dikarya</taxon>
        <taxon>Basidiomycota</taxon>
        <taxon>Agaricomycotina</taxon>
        <taxon>Agaricomycetes</taxon>
        <taxon>Russulales</taxon>
        <taxon>Russulaceae</taxon>
        <taxon>Russula</taxon>
    </lineage>
</organism>